<sequence length="180" mass="20866">MEFSFSSYSDIMGVSYSFSSEIIRPIPPQYQVFINFRGELRRFVKVLVDDLKEELVNVFVDEDAVRGEDLETLFAEIEKSRIAVTIFSERYTESKWCLNELVKINECMDKGKLDVFPVFFNVKAEDVKKLEGNFGENFRTTSSRDKKRTNKWKKALTSVSGKFGLSSQIRFSLSCPFPLF</sequence>
<evidence type="ECO:0000256" key="1">
    <source>
        <dbReference type="ARBA" id="ARBA00023027"/>
    </source>
</evidence>
<reference evidence="3" key="1">
    <citation type="journal article" date="2019" name="Database">
        <title>The radish genome database (RadishGD): an integrated information resource for radish genomics.</title>
        <authorList>
            <person name="Yu H.J."/>
            <person name="Baek S."/>
            <person name="Lee Y.J."/>
            <person name="Cho A."/>
            <person name="Mun J.H."/>
        </authorList>
    </citation>
    <scope>NUCLEOTIDE SEQUENCE [LARGE SCALE GENOMIC DNA]</scope>
    <source>
        <strain evidence="3">cv. WK10039</strain>
    </source>
</reference>
<gene>
    <name evidence="4" type="primary">LOC108826297</name>
</gene>
<evidence type="ECO:0000259" key="2">
    <source>
        <dbReference type="PROSITE" id="PS50104"/>
    </source>
</evidence>
<reference evidence="4" key="2">
    <citation type="submission" date="2025-08" db="UniProtKB">
        <authorList>
            <consortium name="RefSeq"/>
        </authorList>
    </citation>
    <scope>IDENTIFICATION</scope>
    <source>
        <tissue evidence="4">Leaf</tissue>
    </source>
</reference>
<dbReference type="KEGG" id="rsz:108826297"/>
<dbReference type="PROSITE" id="PS50104">
    <property type="entry name" value="TIR"/>
    <property type="match status" value="1"/>
</dbReference>
<feature type="domain" description="TIR" evidence="2">
    <location>
        <begin position="28"/>
        <end position="180"/>
    </location>
</feature>
<keyword evidence="3" id="KW-1185">Reference proteome</keyword>
<dbReference type="OrthoDB" id="1905256at2759"/>
<dbReference type="Proteomes" id="UP000504610">
    <property type="component" value="Chromosome 9"/>
</dbReference>
<dbReference type="PANTHER" id="PTHR32009">
    <property type="entry name" value="TMV RESISTANCE PROTEIN N-LIKE"/>
    <property type="match status" value="1"/>
</dbReference>
<evidence type="ECO:0000313" key="3">
    <source>
        <dbReference type="Proteomes" id="UP000504610"/>
    </source>
</evidence>
<dbReference type="GO" id="GO:0007165">
    <property type="term" value="P:signal transduction"/>
    <property type="evidence" value="ECO:0007669"/>
    <property type="project" value="InterPro"/>
</dbReference>
<name>A0A9W3CID9_RAPSA</name>
<dbReference type="SUPFAM" id="SSF52200">
    <property type="entry name" value="Toll/Interleukin receptor TIR domain"/>
    <property type="match status" value="1"/>
</dbReference>
<accession>A0A9W3CID9</accession>
<dbReference type="RefSeq" id="XP_056851058.1">
    <property type="nucleotide sequence ID" value="XM_056995078.1"/>
</dbReference>
<keyword evidence="1" id="KW-0520">NAD</keyword>
<dbReference type="PANTHER" id="PTHR32009:SF109">
    <property type="entry name" value="TOLL-INTERLEUKIN-RESISTANCE (TIR) DOMAIN FAMILY PROTEIN"/>
    <property type="match status" value="1"/>
</dbReference>
<dbReference type="GeneID" id="108826297"/>
<proteinExistence type="predicted"/>
<dbReference type="InterPro" id="IPR000157">
    <property type="entry name" value="TIR_dom"/>
</dbReference>
<dbReference type="InterPro" id="IPR035897">
    <property type="entry name" value="Toll_tir_struct_dom_sf"/>
</dbReference>
<protein>
    <submittedName>
        <fullName evidence="4">Vesicle-associated protein 1-4</fullName>
    </submittedName>
</protein>
<dbReference type="AlphaFoldDB" id="A0A9W3CID9"/>
<dbReference type="Gene3D" id="3.40.50.10140">
    <property type="entry name" value="Toll/interleukin-1 receptor homology (TIR) domain"/>
    <property type="match status" value="1"/>
</dbReference>
<dbReference type="FunFam" id="3.40.50.10140:FF:000007">
    <property type="entry name" value="Disease resistance protein (TIR-NBS-LRR class)"/>
    <property type="match status" value="1"/>
</dbReference>
<evidence type="ECO:0000313" key="4">
    <source>
        <dbReference type="RefSeq" id="XP_056851058.1"/>
    </source>
</evidence>
<organism evidence="3 4">
    <name type="scientific">Raphanus sativus</name>
    <name type="common">Radish</name>
    <name type="synonym">Raphanus raphanistrum var. sativus</name>
    <dbReference type="NCBI Taxonomy" id="3726"/>
    <lineage>
        <taxon>Eukaryota</taxon>
        <taxon>Viridiplantae</taxon>
        <taxon>Streptophyta</taxon>
        <taxon>Embryophyta</taxon>
        <taxon>Tracheophyta</taxon>
        <taxon>Spermatophyta</taxon>
        <taxon>Magnoliopsida</taxon>
        <taxon>eudicotyledons</taxon>
        <taxon>Gunneridae</taxon>
        <taxon>Pentapetalae</taxon>
        <taxon>rosids</taxon>
        <taxon>malvids</taxon>
        <taxon>Brassicales</taxon>
        <taxon>Brassicaceae</taxon>
        <taxon>Brassiceae</taxon>
        <taxon>Raphanus</taxon>
    </lineage>
</organism>
<dbReference type="SMART" id="SM00255">
    <property type="entry name" value="TIR"/>
    <property type="match status" value="1"/>
</dbReference>
<dbReference type="Pfam" id="PF01582">
    <property type="entry name" value="TIR"/>
    <property type="match status" value="1"/>
</dbReference>